<comment type="caution">
    <text evidence="1">The sequence shown here is derived from an EMBL/GenBank/DDBJ whole genome shotgun (WGS) entry which is preliminary data.</text>
</comment>
<proteinExistence type="predicted"/>
<organism evidence="1">
    <name type="scientific">invertebrate metagenome</name>
    <dbReference type="NCBI Taxonomy" id="1711999"/>
    <lineage>
        <taxon>unclassified sequences</taxon>
        <taxon>metagenomes</taxon>
        <taxon>organismal metagenomes</taxon>
    </lineage>
</organism>
<dbReference type="EMBL" id="NSIT01000458">
    <property type="protein sequence ID" value="PJE77631.1"/>
    <property type="molecule type" value="Genomic_DNA"/>
</dbReference>
<sequence>MTSKVRAYVVPFCLVHVIDLSELLNLIDRVAVSTWRRLMDLEGAGLAPLVLGGETDLCIN</sequence>
<protein>
    <submittedName>
        <fullName evidence="1">Uncharacterized protein</fullName>
    </submittedName>
</protein>
<gene>
    <name evidence="1" type="ORF">CI610_03442</name>
</gene>
<evidence type="ECO:0000313" key="1">
    <source>
        <dbReference type="EMBL" id="PJE77631.1"/>
    </source>
</evidence>
<dbReference type="AlphaFoldDB" id="A0A2H9T357"/>
<reference evidence="1" key="1">
    <citation type="journal article" date="2017" name="Appl. Environ. Microbiol.">
        <title>Molecular characterization of an Endozoicomonas-like organism causing infection in king scallop Pecten maximus L.</title>
        <authorList>
            <person name="Cano I."/>
            <person name="van Aerle R."/>
            <person name="Ross S."/>
            <person name="Verner-Jeffreys D.W."/>
            <person name="Paley R.K."/>
            <person name="Rimmer G."/>
            <person name="Ryder D."/>
            <person name="Hooper P."/>
            <person name="Stone D."/>
            <person name="Feist S.W."/>
        </authorList>
    </citation>
    <scope>NUCLEOTIDE SEQUENCE</scope>
</reference>
<name>A0A2H9T357_9ZZZZ</name>
<accession>A0A2H9T357</accession>